<dbReference type="GO" id="GO:0050661">
    <property type="term" value="F:NADP binding"/>
    <property type="evidence" value="ECO:0007669"/>
    <property type="project" value="InterPro"/>
</dbReference>
<keyword evidence="5 7" id="KW-0560">Oxidoreductase</keyword>
<dbReference type="RefSeq" id="WP_091980125.1">
    <property type="nucleotide sequence ID" value="NZ_FOLO01000004.1"/>
</dbReference>
<keyword evidence="10" id="KW-1185">Reference proteome</keyword>
<dbReference type="AlphaFoldDB" id="A0A1I1FZS8"/>
<dbReference type="PROSITE" id="PS01223">
    <property type="entry name" value="PROA"/>
    <property type="match status" value="1"/>
</dbReference>
<gene>
    <name evidence="7" type="primary">proA</name>
    <name evidence="9" type="ORF">SAMN02745724_00765</name>
</gene>
<keyword evidence="2 7" id="KW-0028">Amino-acid biosynthesis</keyword>
<dbReference type="SUPFAM" id="SSF53720">
    <property type="entry name" value="ALDH-like"/>
    <property type="match status" value="1"/>
</dbReference>
<feature type="domain" description="Aldehyde dehydrogenase" evidence="8">
    <location>
        <begin position="4"/>
        <end position="279"/>
    </location>
</feature>
<dbReference type="InterPro" id="IPR015590">
    <property type="entry name" value="Aldehyde_DH_dom"/>
</dbReference>
<dbReference type="InterPro" id="IPR012134">
    <property type="entry name" value="Glu-5-SA_DH"/>
</dbReference>
<evidence type="ECO:0000256" key="7">
    <source>
        <dbReference type="HAMAP-Rule" id="MF_00412"/>
    </source>
</evidence>
<comment type="function">
    <text evidence="7">Catalyzes the NADPH-dependent reduction of L-glutamate 5-phosphate into L-glutamate 5-semialdehyde and phosphate. The product spontaneously undergoes cyclization to form 1-pyrroline-5-carboxylate.</text>
</comment>
<evidence type="ECO:0000259" key="8">
    <source>
        <dbReference type="Pfam" id="PF00171"/>
    </source>
</evidence>
<comment type="similarity">
    <text evidence="7">Belongs to the gamma-glutamyl phosphate reductase family.</text>
</comment>
<sequence length="413" mass="45181">MLKHIAESAQLASFELMQASTIEKNNALKAIKNHILSNKEIILSANSLDMNAGKTNGLTESLLDRLLLTSQRLDLICEDLETVIKLDDPVGSEFDGKQLENGLFLKKRTVPLGVIGVIYEARPNVTIDIASLTLKTGNACILRGGKETLNSNITLVKIIKQALKSVGFNENCVQLIEDPDRNLVLELLKMDKYIDMIIPRGGQKLQNICIENSTIPVITGGIGICHLFVDNNANIDKALDVIENAKVQRPSVCNALDTLLIHKKIAKDFIPKLVARLTQNDVFIKGCHQSIDVDNRIAPIDIDGYDTEWLSLTLGIKVVEDVNEAILHIRAHSTSHSDGILTQNISNADLFVMAVNSAAVYVNASTRFSDGSQFGLGAEVAVSTQKLHARGPMGLEALTTYKWIGQGDNLIRN</sequence>
<accession>A0A1I1FZS8</accession>
<dbReference type="GO" id="GO:0005737">
    <property type="term" value="C:cytoplasm"/>
    <property type="evidence" value="ECO:0007669"/>
    <property type="project" value="UniProtKB-SubCell"/>
</dbReference>
<evidence type="ECO:0000313" key="10">
    <source>
        <dbReference type="Proteomes" id="UP000198862"/>
    </source>
</evidence>
<dbReference type="GO" id="GO:0004350">
    <property type="term" value="F:glutamate-5-semialdehyde dehydrogenase activity"/>
    <property type="evidence" value="ECO:0007669"/>
    <property type="project" value="UniProtKB-UniRule"/>
</dbReference>
<evidence type="ECO:0000256" key="5">
    <source>
        <dbReference type="ARBA" id="ARBA00023002"/>
    </source>
</evidence>
<dbReference type="PANTHER" id="PTHR11063:SF8">
    <property type="entry name" value="DELTA-1-PYRROLINE-5-CARBOXYLATE SYNTHASE"/>
    <property type="match status" value="1"/>
</dbReference>
<dbReference type="PANTHER" id="PTHR11063">
    <property type="entry name" value="GLUTAMATE SEMIALDEHYDE DEHYDROGENASE"/>
    <property type="match status" value="1"/>
</dbReference>
<dbReference type="UniPathway" id="UPA00098">
    <property type="reaction ID" value="UER00360"/>
</dbReference>
<evidence type="ECO:0000256" key="2">
    <source>
        <dbReference type="ARBA" id="ARBA00022605"/>
    </source>
</evidence>
<proteinExistence type="inferred from homology"/>
<dbReference type="EMBL" id="FOLO01000004">
    <property type="protein sequence ID" value="SFC05099.1"/>
    <property type="molecule type" value="Genomic_DNA"/>
</dbReference>
<dbReference type="PIRSF" id="PIRSF000151">
    <property type="entry name" value="GPR"/>
    <property type="match status" value="1"/>
</dbReference>
<evidence type="ECO:0000256" key="6">
    <source>
        <dbReference type="ARBA" id="ARBA00049024"/>
    </source>
</evidence>
<dbReference type="Gene3D" id="3.40.605.10">
    <property type="entry name" value="Aldehyde Dehydrogenase, Chain A, domain 1"/>
    <property type="match status" value="1"/>
</dbReference>
<keyword evidence="4 7" id="KW-0521">NADP</keyword>
<dbReference type="STRING" id="1123010.SAMN02745724_00765"/>
<evidence type="ECO:0000256" key="1">
    <source>
        <dbReference type="ARBA" id="ARBA00004985"/>
    </source>
</evidence>
<protein>
    <recommendedName>
        <fullName evidence="7">Gamma-glutamyl phosphate reductase</fullName>
        <shortName evidence="7">GPR</shortName>
        <ecNumber evidence="7">1.2.1.41</ecNumber>
    </recommendedName>
    <alternativeName>
        <fullName evidence="7">Glutamate-5-semialdehyde dehydrogenase</fullName>
    </alternativeName>
    <alternativeName>
        <fullName evidence="7">Glutamyl-gamma-semialdehyde dehydrogenase</fullName>
        <shortName evidence="7">GSA dehydrogenase</shortName>
    </alternativeName>
</protein>
<keyword evidence="7" id="KW-0963">Cytoplasm</keyword>
<dbReference type="InterPro" id="IPR020593">
    <property type="entry name" value="G-glutamylP_reductase_CS"/>
</dbReference>
<name>A0A1I1FZS8_9GAMM</name>
<dbReference type="HAMAP" id="MF_00412">
    <property type="entry name" value="ProA"/>
    <property type="match status" value="1"/>
</dbReference>
<dbReference type="InterPro" id="IPR000965">
    <property type="entry name" value="GPR_dom"/>
</dbReference>
<dbReference type="EC" id="1.2.1.41" evidence="7"/>
<evidence type="ECO:0000256" key="4">
    <source>
        <dbReference type="ARBA" id="ARBA00022857"/>
    </source>
</evidence>
<dbReference type="NCBIfam" id="TIGR00407">
    <property type="entry name" value="proA"/>
    <property type="match status" value="1"/>
</dbReference>
<dbReference type="CDD" id="cd07079">
    <property type="entry name" value="ALDH_F18-19_ProA-GPR"/>
    <property type="match status" value="1"/>
</dbReference>
<comment type="subcellular location">
    <subcellularLocation>
        <location evidence="7">Cytoplasm</location>
    </subcellularLocation>
</comment>
<dbReference type="GO" id="GO:0055129">
    <property type="term" value="P:L-proline biosynthetic process"/>
    <property type="evidence" value="ECO:0007669"/>
    <property type="project" value="UniProtKB-UniRule"/>
</dbReference>
<dbReference type="NCBIfam" id="NF001221">
    <property type="entry name" value="PRK00197.1"/>
    <property type="match status" value="1"/>
</dbReference>
<dbReference type="OrthoDB" id="9809970at2"/>
<reference evidence="9 10" key="1">
    <citation type="submission" date="2016-10" db="EMBL/GenBank/DDBJ databases">
        <authorList>
            <person name="de Groot N.N."/>
        </authorList>
    </citation>
    <scope>NUCLEOTIDE SEQUENCE [LARGE SCALE GENOMIC DNA]</scope>
    <source>
        <strain evidence="9 10">DSM 6059</strain>
    </source>
</reference>
<dbReference type="FunFam" id="3.40.309.10:FF:000006">
    <property type="entry name" value="Gamma-glutamyl phosphate reductase"/>
    <property type="match status" value="1"/>
</dbReference>
<evidence type="ECO:0000313" key="9">
    <source>
        <dbReference type="EMBL" id="SFC05099.1"/>
    </source>
</evidence>
<dbReference type="Gene3D" id="3.40.309.10">
    <property type="entry name" value="Aldehyde Dehydrogenase, Chain A, domain 2"/>
    <property type="match status" value="1"/>
</dbReference>
<evidence type="ECO:0000256" key="3">
    <source>
        <dbReference type="ARBA" id="ARBA00022650"/>
    </source>
</evidence>
<dbReference type="InterPro" id="IPR016161">
    <property type="entry name" value="Ald_DH/histidinol_DH"/>
</dbReference>
<keyword evidence="3 7" id="KW-0641">Proline biosynthesis</keyword>
<dbReference type="InterPro" id="IPR016163">
    <property type="entry name" value="Ald_DH_C"/>
</dbReference>
<dbReference type="Pfam" id="PF00171">
    <property type="entry name" value="Aldedh"/>
    <property type="match status" value="1"/>
</dbReference>
<comment type="catalytic activity">
    <reaction evidence="6 7">
        <text>L-glutamate 5-semialdehyde + phosphate + NADP(+) = L-glutamyl 5-phosphate + NADPH + H(+)</text>
        <dbReference type="Rhea" id="RHEA:19541"/>
        <dbReference type="ChEBI" id="CHEBI:15378"/>
        <dbReference type="ChEBI" id="CHEBI:43474"/>
        <dbReference type="ChEBI" id="CHEBI:57783"/>
        <dbReference type="ChEBI" id="CHEBI:58066"/>
        <dbReference type="ChEBI" id="CHEBI:58274"/>
        <dbReference type="ChEBI" id="CHEBI:58349"/>
        <dbReference type="EC" id="1.2.1.41"/>
    </reaction>
</comment>
<comment type="pathway">
    <text evidence="1 7">Amino-acid biosynthesis; L-proline biosynthesis; L-glutamate 5-semialdehyde from L-glutamate: step 2/2.</text>
</comment>
<dbReference type="InterPro" id="IPR016162">
    <property type="entry name" value="Ald_DH_N"/>
</dbReference>
<dbReference type="Proteomes" id="UP000198862">
    <property type="component" value="Unassembled WGS sequence"/>
</dbReference>
<organism evidence="9 10">
    <name type="scientific">Pseudoalteromonas denitrificans DSM 6059</name>
    <dbReference type="NCBI Taxonomy" id="1123010"/>
    <lineage>
        <taxon>Bacteria</taxon>
        <taxon>Pseudomonadati</taxon>
        <taxon>Pseudomonadota</taxon>
        <taxon>Gammaproteobacteria</taxon>
        <taxon>Alteromonadales</taxon>
        <taxon>Pseudoalteromonadaceae</taxon>
        <taxon>Pseudoalteromonas</taxon>
    </lineage>
</organism>